<keyword evidence="1" id="KW-1185">Reference proteome</keyword>
<dbReference type="AlphaFoldDB" id="A0A8B8BZL0"/>
<reference evidence="2" key="1">
    <citation type="submission" date="2025-08" db="UniProtKB">
        <authorList>
            <consortium name="RefSeq"/>
        </authorList>
    </citation>
    <scope>IDENTIFICATION</scope>
    <source>
        <tissue evidence="2">Whole sample</tissue>
    </source>
</reference>
<dbReference type="RefSeq" id="XP_022308740.1">
    <property type="nucleotide sequence ID" value="XM_022453032.1"/>
</dbReference>
<dbReference type="Proteomes" id="UP000694844">
    <property type="component" value="Chromosome 9"/>
</dbReference>
<dbReference type="OrthoDB" id="6158679at2759"/>
<accession>A0A8B8BZL0</accession>
<sequence length="398" mass="44695">MRKEEETPIPEVKMVEPDVQLAESVIEMSKTAAKDIVMEVPEALQDEGQYIVEETKTESKLETLRRTIGEGFDNAMDSIPKLIPKVKEAFVTMETQMSDPDTIDRLANDAAQQVATAMQGKQAVETELNRQMDALQQNMPRIVNTLNSHMSNIMTSVSSFMKSAVNKISQIQGSESLGDIFSIPSSAKKWSSSIVSLHVMKPNGEVTSWSNNQNEILTPEVALSHNQVVSNAGSFNQIPASGPSMQSMPLQNRPVFNTAQPSIPSQTGWRFQKRSADVSCDDIDKNPREACEMYHFRCQACANDTILLQHSCGPAALKKMVDIKMLDMKTAVYVTVYTKYLRKGLVVQKVKFDDKSYDPVNKIYRSAFVTAKIGQKIVTYETSACRFHRSNFFRWRNR</sequence>
<name>A0A8B8BZL0_CRAVI</name>
<evidence type="ECO:0000313" key="2">
    <source>
        <dbReference type="RefSeq" id="XP_022308740.1"/>
    </source>
</evidence>
<evidence type="ECO:0000313" key="1">
    <source>
        <dbReference type="Proteomes" id="UP000694844"/>
    </source>
</evidence>
<proteinExistence type="predicted"/>
<dbReference type="KEGG" id="cvn:111114642"/>
<organism evidence="1 2">
    <name type="scientific">Crassostrea virginica</name>
    <name type="common">Eastern oyster</name>
    <dbReference type="NCBI Taxonomy" id="6565"/>
    <lineage>
        <taxon>Eukaryota</taxon>
        <taxon>Metazoa</taxon>
        <taxon>Spiralia</taxon>
        <taxon>Lophotrochozoa</taxon>
        <taxon>Mollusca</taxon>
        <taxon>Bivalvia</taxon>
        <taxon>Autobranchia</taxon>
        <taxon>Pteriomorphia</taxon>
        <taxon>Ostreida</taxon>
        <taxon>Ostreoidea</taxon>
        <taxon>Ostreidae</taxon>
        <taxon>Crassostrea</taxon>
    </lineage>
</organism>
<gene>
    <name evidence="2" type="primary">LOC111114642</name>
</gene>
<dbReference type="GeneID" id="111114642"/>
<protein>
    <submittedName>
        <fullName evidence="2">Uncharacterized protein LOC111114642</fullName>
    </submittedName>
</protein>